<organism evidence="6 7">
    <name type="scientific">Magallana gigas</name>
    <name type="common">Pacific oyster</name>
    <name type="synonym">Crassostrea gigas</name>
    <dbReference type="NCBI Taxonomy" id="29159"/>
    <lineage>
        <taxon>Eukaryota</taxon>
        <taxon>Metazoa</taxon>
        <taxon>Spiralia</taxon>
        <taxon>Lophotrochozoa</taxon>
        <taxon>Mollusca</taxon>
        <taxon>Bivalvia</taxon>
        <taxon>Autobranchia</taxon>
        <taxon>Pteriomorphia</taxon>
        <taxon>Ostreida</taxon>
        <taxon>Ostreoidea</taxon>
        <taxon>Ostreidae</taxon>
        <taxon>Magallana</taxon>
    </lineage>
</organism>
<dbReference type="Pfam" id="PF00400">
    <property type="entry name" value="WD40"/>
    <property type="match status" value="1"/>
</dbReference>
<keyword evidence="7" id="KW-1185">Reference proteome</keyword>
<evidence type="ECO:0008006" key="8">
    <source>
        <dbReference type="Google" id="ProtNLM"/>
    </source>
</evidence>
<dbReference type="InterPro" id="IPR001680">
    <property type="entry name" value="WD40_rpt"/>
</dbReference>
<name>A0A8W8JPA8_MAGGI</name>
<dbReference type="InterPro" id="IPR015943">
    <property type="entry name" value="WD40/YVTN_repeat-like_dom_sf"/>
</dbReference>
<dbReference type="EnsemblMetazoa" id="G19651.1">
    <property type="protein sequence ID" value="G19651.1:cds"/>
    <property type="gene ID" value="G19651"/>
</dbReference>
<dbReference type="AlphaFoldDB" id="A0A8W8JPA8"/>
<protein>
    <recommendedName>
        <fullName evidence="8">Nucleoporin Nup43</fullName>
    </recommendedName>
</protein>
<evidence type="ECO:0000313" key="7">
    <source>
        <dbReference type="Proteomes" id="UP000005408"/>
    </source>
</evidence>
<dbReference type="OMA" id="HDGDVMD"/>
<dbReference type="PROSITE" id="PS50082">
    <property type="entry name" value="WD_REPEATS_2"/>
    <property type="match status" value="2"/>
</dbReference>
<keyword evidence="2 5" id="KW-0853">WD repeat</keyword>
<proteinExistence type="predicted"/>
<feature type="repeat" description="WD" evidence="5">
    <location>
        <begin position="211"/>
        <end position="253"/>
    </location>
</feature>
<reference evidence="6" key="1">
    <citation type="submission" date="2022-08" db="UniProtKB">
        <authorList>
            <consortium name="EnsemblMetazoa"/>
        </authorList>
    </citation>
    <scope>IDENTIFICATION</scope>
    <source>
        <strain evidence="6">05x7-T-G4-1.051#20</strain>
    </source>
</reference>
<sequence>MADSIQSFVKFVSRKISKIKWQPSQKQTLECSDTFVTGSWDDEKNKICLWHLGMQESMERDEMDDALEPALKCEADHNGDVTGLEYVGSDVIVASSSTGSVALYKHHTSSQTMGIQYKWQCLHSHGNHLCPCTCLAVRDKTIVTAGEDGKMVVLSAEQKSPQRIIENADSSTINGLVFLRHTEVISVNSSGQLKTYDLRSSSDAPAQTLSVSGELTSLHSVDRHPGQPHIVATGSGDGVLGIWDLRQEKSPVSLLEAHNGPVWEVKFHKTNSDHLFTCSEDGAVWHWDSSLVGASHMVQTQITGTGAGSGGANFSVNPSFQFGGSETLNKWLSPDNSKMEINSLIDDNILPVNSVDIESQTLLCGTDSESIITIRLPSMR</sequence>
<dbReference type="GO" id="GO:0031080">
    <property type="term" value="C:nuclear pore outer ring"/>
    <property type="evidence" value="ECO:0007669"/>
    <property type="project" value="TreeGrafter"/>
</dbReference>
<accession>A0A8W8JPA8</accession>
<evidence type="ECO:0000256" key="3">
    <source>
        <dbReference type="ARBA" id="ARBA00022737"/>
    </source>
</evidence>
<dbReference type="Gene3D" id="2.130.10.10">
    <property type="entry name" value="YVTN repeat-like/Quinoprotein amine dehydrogenase"/>
    <property type="match status" value="1"/>
</dbReference>
<dbReference type="InterPro" id="IPR019775">
    <property type="entry name" value="WD40_repeat_CS"/>
</dbReference>
<evidence type="ECO:0000256" key="2">
    <source>
        <dbReference type="ARBA" id="ARBA00022574"/>
    </source>
</evidence>
<dbReference type="EnsemblMetazoa" id="G19651.2">
    <property type="protein sequence ID" value="G19651.2:cds"/>
    <property type="gene ID" value="G19651"/>
</dbReference>
<dbReference type="Proteomes" id="UP000005408">
    <property type="component" value="Unassembled WGS sequence"/>
</dbReference>
<keyword evidence="4" id="KW-0539">Nucleus</keyword>
<evidence type="ECO:0000256" key="1">
    <source>
        <dbReference type="ARBA" id="ARBA00004123"/>
    </source>
</evidence>
<dbReference type="SMART" id="SM00320">
    <property type="entry name" value="WD40"/>
    <property type="match status" value="5"/>
</dbReference>
<dbReference type="InterPro" id="IPR036322">
    <property type="entry name" value="WD40_repeat_dom_sf"/>
</dbReference>
<dbReference type="SUPFAM" id="SSF50978">
    <property type="entry name" value="WD40 repeat-like"/>
    <property type="match status" value="1"/>
</dbReference>
<dbReference type="OrthoDB" id="9890280at2759"/>
<dbReference type="PROSITE" id="PS00678">
    <property type="entry name" value="WD_REPEATS_1"/>
    <property type="match status" value="1"/>
</dbReference>
<evidence type="ECO:0000313" key="6">
    <source>
        <dbReference type="EnsemblMetazoa" id="G19651.2:cds"/>
    </source>
</evidence>
<dbReference type="PANTHER" id="PTHR22652:SF0">
    <property type="entry name" value="NUCLEOPORIN NUP43"/>
    <property type="match status" value="1"/>
</dbReference>
<evidence type="ECO:0000256" key="5">
    <source>
        <dbReference type="PROSITE-ProRule" id="PRU00221"/>
    </source>
</evidence>
<dbReference type="PANTHER" id="PTHR22652">
    <property type="entry name" value="NUCLEOPORIN NUP43"/>
    <property type="match status" value="1"/>
</dbReference>
<comment type="subcellular location">
    <subcellularLocation>
        <location evidence="1">Nucleus</location>
    </subcellularLocation>
</comment>
<evidence type="ECO:0000256" key="4">
    <source>
        <dbReference type="ARBA" id="ARBA00023242"/>
    </source>
</evidence>
<feature type="repeat" description="WD" evidence="5">
    <location>
        <begin position="255"/>
        <end position="288"/>
    </location>
</feature>
<keyword evidence="3" id="KW-0677">Repeat</keyword>